<organism evidence="13 14">
    <name type="scientific">Dendrobium nobile</name>
    <name type="common">Orchid</name>
    <dbReference type="NCBI Taxonomy" id="94219"/>
    <lineage>
        <taxon>Eukaryota</taxon>
        <taxon>Viridiplantae</taxon>
        <taxon>Streptophyta</taxon>
        <taxon>Embryophyta</taxon>
        <taxon>Tracheophyta</taxon>
        <taxon>Spermatophyta</taxon>
        <taxon>Magnoliopsida</taxon>
        <taxon>Liliopsida</taxon>
        <taxon>Asparagales</taxon>
        <taxon>Orchidaceae</taxon>
        <taxon>Epidendroideae</taxon>
        <taxon>Malaxideae</taxon>
        <taxon>Dendrobiinae</taxon>
        <taxon>Dendrobium</taxon>
    </lineage>
</organism>
<reference evidence="13" key="1">
    <citation type="journal article" date="2022" name="Front. Genet.">
        <title>Chromosome-Scale Assembly of the Dendrobium nobile Genome Provides Insights Into the Molecular Mechanism of the Biosynthesis of the Medicinal Active Ingredient of Dendrobium.</title>
        <authorList>
            <person name="Xu Q."/>
            <person name="Niu S.-C."/>
            <person name="Li K.-L."/>
            <person name="Zheng P.-J."/>
            <person name="Zhang X.-J."/>
            <person name="Jia Y."/>
            <person name="Liu Y."/>
            <person name="Niu Y.-X."/>
            <person name="Yu L.-H."/>
            <person name="Chen D.-F."/>
            <person name="Zhang G.-Q."/>
        </authorList>
    </citation>
    <scope>NUCLEOTIDE SEQUENCE</scope>
    <source>
        <tissue evidence="13">Leaf</tissue>
    </source>
</reference>
<evidence type="ECO:0000256" key="8">
    <source>
        <dbReference type="ARBA" id="ARBA00022884"/>
    </source>
</evidence>
<proteinExistence type="inferred from homology"/>
<evidence type="ECO:0000256" key="6">
    <source>
        <dbReference type="ARBA" id="ARBA00022723"/>
    </source>
</evidence>
<evidence type="ECO:0000256" key="12">
    <source>
        <dbReference type="PROSITE-ProRule" id="PRU00958"/>
    </source>
</evidence>
<dbReference type="Pfam" id="PF02005">
    <property type="entry name" value="TRM"/>
    <property type="match status" value="1"/>
</dbReference>
<keyword evidence="6" id="KW-0479">Metal-binding</keyword>
<dbReference type="Gene3D" id="3.30.56.70">
    <property type="entry name" value="N2,N2-dimethylguanosine tRNA methyltransferase, C-terminal domain"/>
    <property type="match status" value="1"/>
</dbReference>
<dbReference type="SUPFAM" id="SSF53335">
    <property type="entry name" value="S-adenosyl-L-methionine-dependent methyltransferases"/>
    <property type="match status" value="1"/>
</dbReference>
<dbReference type="GO" id="GO:0002940">
    <property type="term" value="P:tRNA N2-guanine methylation"/>
    <property type="evidence" value="ECO:0007669"/>
    <property type="project" value="TreeGrafter"/>
</dbReference>
<comment type="similarity">
    <text evidence="12">Belongs to the class I-like SAM-binding methyltransferase superfamily. Trm1 family.</text>
</comment>
<dbReference type="PANTHER" id="PTHR10631">
    <property type="entry name" value="N 2 ,N 2 -DIMETHYLGUANOSINE TRNA METHYLTRANSFERASE"/>
    <property type="match status" value="1"/>
</dbReference>
<protein>
    <recommendedName>
        <fullName evidence="9 12">tRNA (guanine(26)-N(2))-dimethyltransferase</fullName>
        <ecNumber evidence="9 12">2.1.1.216</ecNumber>
    </recommendedName>
</protein>
<keyword evidence="4 12" id="KW-0949">S-adenosyl-L-methionine</keyword>
<dbReference type="InterPro" id="IPR002905">
    <property type="entry name" value="Trm1"/>
</dbReference>
<accession>A0A8T3BT75</accession>
<comment type="catalytic activity">
    <reaction evidence="10 12">
        <text>guanosine(26) in tRNA + 2 S-adenosyl-L-methionine = N(2)-dimethylguanosine(26) in tRNA + 2 S-adenosyl-L-homocysteine + 2 H(+)</text>
        <dbReference type="Rhea" id="RHEA:43140"/>
        <dbReference type="Rhea" id="RHEA-COMP:10359"/>
        <dbReference type="Rhea" id="RHEA-COMP:10360"/>
        <dbReference type="ChEBI" id="CHEBI:15378"/>
        <dbReference type="ChEBI" id="CHEBI:57856"/>
        <dbReference type="ChEBI" id="CHEBI:59789"/>
        <dbReference type="ChEBI" id="CHEBI:74269"/>
        <dbReference type="ChEBI" id="CHEBI:74513"/>
        <dbReference type="EC" id="2.1.1.216"/>
    </reaction>
</comment>
<dbReference type="Proteomes" id="UP000829196">
    <property type="component" value="Unassembled WGS sequence"/>
</dbReference>
<dbReference type="Gene3D" id="3.40.50.150">
    <property type="entry name" value="Vaccinia Virus protein VP39"/>
    <property type="match status" value="1"/>
</dbReference>
<dbReference type="InterPro" id="IPR029063">
    <property type="entry name" value="SAM-dependent_MTases_sf"/>
</dbReference>
<dbReference type="InterPro" id="IPR042296">
    <property type="entry name" value="tRNA_met_Trm1_C"/>
</dbReference>
<dbReference type="FunFam" id="3.30.56.70:FF:000001">
    <property type="entry name" value="tRNA (guanine(26)-N(2))-dimethyltransferase"/>
    <property type="match status" value="1"/>
</dbReference>
<dbReference type="AlphaFoldDB" id="A0A8T3BT75"/>
<keyword evidence="1 12" id="KW-0820">tRNA-binding</keyword>
<comment type="caution">
    <text evidence="13">The sequence shown here is derived from an EMBL/GenBank/DDBJ whole genome shotgun (WGS) entry which is preliminary data.</text>
</comment>
<keyword evidence="7" id="KW-0862">Zinc</keyword>
<comment type="function">
    <text evidence="11">Dimethylates a single guanine residue at position 26 of most tRNAs using S-adenosyl-L-methionine as donor of the methyl groups.</text>
</comment>
<dbReference type="FunFam" id="3.40.50.150:FF:000114">
    <property type="entry name" value="tRNA (guanine(26)-N(2))-dimethyltransferase"/>
    <property type="match status" value="1"/>
</dbReference>
<dbReference type="PROSITE" id="PS51626">
    <property type="entry name" value="SAM_MT_TRM1"/>
    <property type="match status" value="1"/>
</dbReference>
<gene>
    <name evidence="13" type="ORF">KFK09_009320</name>
</gene>
<keyword evidence="8 12" id="KW-0694">RNA-binding</keyword>
<evidence type="ECO:0000313" key="13">
    <source>
        <dbReference type="EMBL" id="KAI0516643.1"/>
    </source>
</evidence>
<dbReference type="GO" id="GO:0046872">
    <property type="term" value="F:metal ion binding"/>
    <property type="evidence" value="ECO:0007669"/>
    <property type="project" value="UniProtKB-KW"/>
</dbReference>
<dbReference type="SMR" id="A0A8T3BT75"/>
<dbReference type="GO" id="GO:0005634">
    <property type="term" value="C:nucleus"/>
    <property type="evidence" value="ECO:0007669"/>
    <property type="project" value="TreeGrafter"/>
</dbReference>
<dbReference type="PANTHER" id="PTHR10631:SF3">
    <property type="entry name" value="TRNA (GUANINE(26)-N(2))-DIMETHYLTRANSFERASE"/>
    <property type="match status" value="1"/>
</dbReference>
<evidence type="ECO:0000313" key="14">
    <source>
        <dbReference type="Proteomes" id="UP000829196"/>
    </source>
</evidence>
<name>A0A8T3BT75_DENNO</name>
<evidence type="ECO:0000256" key="9">
    <source>
        <dbReference type="ARBA" id="ARBA00039099"/>
    </source>
</evidence>
<dbReference type="NCBIfam" id="TIGR00308">
    <property type="entry name" value="TRM1"/>
    <property type="match status" value="1"/>
</dbReference>
<dbReference type="OrthoDB" id="6349953at2759"/>
<dbReference type="GO" id="GO:0160104">
    <property type="term" value="F:tRNA (guanine(26)-N2)-dimethyltransferase activity"/>
    <property type="evidence" value="ECO:0007669"/>
    <property type="project" value="UniProtKB-UniRule"/>
</dbReference>
<keyword evidence="2 12" id="KW-0489">Methyltransferase</keyword>
<keyword evidence="14" id="KW-1185">Reference proteome</keyword>
<evidence type="ECO:0000256" key="7">
    <source>
        <dbReference type="ARBA" id="ARBA00022833"/>
    </source>
</evidence>
<dbReference type="CDD" id="cd02440">
    <property type="entry name" value="AdoMet_MTases"/>
    <property type="match status" value="1"/>
</dbReference>
<evidence type="ECO:0000256" key="11">
    <source>
        <dbReference type="ARBA" id="ARBA00053297"/>
    </source>
</evidence>
<evidence type="ECO:0000256" key="3">
    <source>
        <dbReference type="ARBA" id="ARBA00022679"/>
    </source>
</evidence>
<dbReference type="EMBL" id="JAGYWB010000007">
    <property type="protein sequence ID" value="KAI0516643.1"/>
    <property type="molecule type" value="Genomic_DNA"/>
</dbReference>
<keyword evidence="3 12" id="KW-0808">Transferase</keyword>
<keyword evidence="5 12" id="KW-0819">tRNA processing</keyword>
<dbReference type="GO" id="GO:0000049">
    <property type="term" value="F:tRNA binding"/>
    <property type="evidence" value="ECO:0007669"/>
    <property type="project" value="UniProtKB-UniRule"/>
</dbReference>
<dbReference type="EC" id="2.1.1.216" evidence="9 12"/>
<evidence type="ECO:0000256" key="2">
    <source>
        <dbReference type="ARBA" id="ARBA00022603"/>
    </source>
</evidence>
<evidence type="ECO:0000256" key="1">
    <source>
        <dbReference type="ARBA" id="ARBA00022555"/>
    </source>
</evidence>
<evidence type="ECO:0000256" key="5">
    <source>
        <dbReference type="ARBA" id="ARBA00022694"/>
    </source>
</evidence>
<evidence type="ECO:0000256" key="10">
    <source>
        <dbReference type="ARBA" id="ARBA00051897"/>
    </source>
</evidence>
<sequence length="568" mass="63500">MRVFIKALRWVQWKSNLPFRFSTSSARGAGAKKLGQTSTMVSMSRAAAGDYTVIREGEAEILIPSNNSVFYNKAQVNNRDMSIAVLRTYISRHKEEYAAKFNLKNKFQNEVQDEMQVTNLEKLQGELRAPIVLEALAASGLRAIRYACEVDGIGQVLAIDKDKVCIEICKKNIILNGPATCSKVAAHLGDARVYMLTHPKEFDVVDLDPYGTPSIFLDSAVQSLVDGGLLMCTATDLAVLCGEDRDVCYSKYGSYPLKGKYCHEMALRILLACIESHANRYKRFIVPVLSVYMDYYIRVFVRVYTSPIAMKKTTLKLAYVYQCVACDSFHLQRIGRATTKNNVERYAPAFGPVVPQACSDCGKQFHVGGPIWSSTIHDQAWVESILADVRSMKERYPAYDRISSVLTAISEELSDAPLFLSIHNLCRTLKCTTPPSAAFHSVVINAGYSISGTHITPLGFKSNAPMHVIWDIMRCWVKNHPLKSQPAGEPGTVILGKEPSFLVNFTQPSTMNKTRAKKAARFLLNPEKSWGPMLRGGRLIKTKHRQIGEVTDQRTLNSHENFTNDREM</sequence>
<evidence type="ECO:0000256" key="4">
    <source>
        <dbReference type="ARBA" id="ARBA00022691"/>
    </source>
</evidence>